<feature type="compositionally biased region" description="Acidic residues" evidence="1">
    <location>
        <begin position="452"/>
        <end position="462"/>
    </location>
</feature>
<feature type="compositionally biased region" description="Polar residues" evidence="1">
    <location>
        <begin position="430"/>
        <end position="440"/>
    </location>
</feature>
<feature type="region of interest" description="Disordered" evidence="1">
    <location>
        <begin position="1"/>
        <end position="114"/>
    </location>
</feature>
<feature type="region of interest" description="Disordered" evidence="1">
    <location>
        <begin position="147"/>
        <end position="251"/>
    </location>
</feature>
<protein>
    <recommendedName>
        <fullName evidence="4">Altered inheritance of mitochondria protein 21</fullName>
    </recommendedName>
</protein>
<feature type="compositionally biased region" description="Basic and acidic residues" evidence="1">
    <location>
        <begin position="268"/>
        <end position="282"/>
    </location>
</feature>
<organism evidence="2 3">
    <name type="scientific">Madurella mycetomatis</name>
    <dbReference type="NCBI Taxonomy" id="100816"/>
    <lineage>
        <taxon>Eukaryota</taxon>
        <taxon>Fungi</taxon>
        <taxon>Dikarya</taxon>
        <taxon>Ascomycota</taxon>
        <taxon>Pezizomycotina</taxon>
        <taxon>Sordariomycetes</taxon>
        <taxon>Sordariomycetidae</taxon>
        <taxon>Sordariales</taxon>
        <taxon>Sordariales incertae sedis</taxon>
        <taxon>Madurella</taxon>
    </lineage>
</organism>
<feature type="compositionally biased region" description="Acidic residues" evidence="1">
    <location>
        <begin position="867"/>
        <end position="876"/>
    </location>
</feature>
<feature type="region of interest" description="Disordered" evidence="1">
    <location>
        <begin position="323"/>
        <end position="788"/>
    </location>
</feature>
<dbReference type="InterPro" id="IPR021582">
    <property type="entry name" value="Aim21"/>
</dbReference>
<dbReference type="STRING" id="100816.A0A175VXC8"/>
<feature type="compositionally biased region" description="Polar residues" evidence="1">
    <location>
        <begin position="602"/>
        <end position="614"/>
    </location>
</feature>
<feature type="compositionally biased region" description="Basic and acidic residues" evidence="1">
    <location>
        <begin position="621"/>
        <end position="630"/>
    </location>
</feature>
<accession>A0A175VXC8</accession>
<comment type="caution">
    <text evidence="2">The sequence shown here is derived from an EMBL/GenBank/DDBJ whole genome shotgun (WGS) entry which is preliminary data.</text>
</comment>
<feature type="compositionally biased region" description="Basic and acidic residues" evidence="1">
    <location>
        <begin position="640"/>
        <end position="663"/>
    </location>
</feature>
<feature type="compositionally biased region" description="Basic and acidic residues" evidence="1">
    <location>
        <begin position="877"/>
        <end position="886"/>
    </location>
</feature>
<feature type="compositionally biased region" description="Basic and acidic residues" evidence="1">
    <location>
        <begin position="915"/>
        <end position="934"/>
    </location>
</feature>
<feature type="compositionally biased region" description="Basic and acidic residues" evidence="1">
    <location>
        <begin position="741"/>
        <end position="756"/>
    </location>
</feature>
<sequence>MSTTTAHAPAIPPRPPKSQEKASAPMVPPRPTKQRAQRAISPNPDRFAPSPLNETTFLKSPRSLQPATRNGDPIPRSTSVELPSVGEEGREYDGLAEELSSPGEESVSPEQTRTVAEDLKLHAPKPSLPAASAKQRVMTVTRTDSERAASFGIGRPSSIDDSTAVLPSNRSLKKKASTASQLSATESYVDDEQGIPEIGQQVPMYPNAGDVQAPSPSPAFAESPKGRHHARRTSARGNLPPGSYGLHGHGVVSQDKLDKAYYEKHPDLLKKEHVPHHYDRPNDFSMSSEDLNKIVRDTVTRGSGIAVKGYAGTPSDQVGWQALEESTSRVASPSPATEAKDPAKPGSVVSSSDKEVRRRSGMGDVIHVEEPNRRRSVMFSDTESVNADDEVERPYTAPILADDEVAKDPSPRVNYPAVEPPLEVEEPASRPTSRPTSLYKDTSFELRPTPLEDVEEYEPLFQDDEKQEAKKPVKEDKAKPSPKRRFPSADIWEDAPSSVYYTAEVSTPELFDEQERPSPAAAPPPREGETPAQAFARHQEELAEKEAQELGPDGLIPARHKQKPLWAQHQQHLAAEIGKTRPPAQRFPSRDVWEDTPDSLKLETTVSTPQQDEVSSPADAVKPEVPERPQKSPAPGEKPAIPERPKLRQTSGDDKPAIPERPKPQIPARPAKAGPTSGGPEPTEAAAPAPRQKPAVPARPMGSKIAALQAGFMSDLNRRLQLGPQAPPKREEAPSAENEQAEEKEKEKVPLSDARKGRARGPQRRAPTSAAAAATATESKTVEEKPKTEMSFGFSSAVSVFEIDPDEGTLIAGSVKKDEMKIGDVEGGVGVEEKKSVDVETETKVEAEVADVGKSEEEEDKPKDKGEEEMEVDVEKEEAAQSKEAPEPQVEPEQEEAVETKSLATNMAGEPLVEEQVKTDGKRLTVEPIKVEER</sequence>
<feature type="compositionally biased region" description="Polar residues" evidence="1">
    <location>
        <begin position="52"/>
        <end position="68"/>
    </location>
</feature>
<dbReference type="AlphaFoldDB" id="A0A175VXC8"/>
<reference evidence="2 3" key="1">
    <citation type="journal article" date="2016" name="Genome Announc.">
        <title>Genome Sequence of Madurella mycetomatis mm55, Isolated from a Human Mycetoma Case in Sudan.</title>
        <authorList>
            <person name="Smit S."/>
            <person name="Derks M.F."/>
            <person name="Bervoets S."/>
            <person name="Fahal A."/>
            <person name="van Leeuwen W."/>
            <person name="van Belkum A."/>
            <person name="van de Sande W.W."/>
        </authorList>
    </citation>
    <scope>NUCLEOTIDE SEQUENCE [LARGE SCALE GENOMIC DNA]</scope>
    <source>
        <strain evidence="3">mm55</strain>
    </source>
</reference>
<name>A0A175VXC8_9PEZI</name>
<dbReference type="Pfam" id="PF11489">
    <property type="entry name" value="Aim21"/>
    <property type="match status" value="1"/>
</dbReference>
<evidence type="ECO:0008006" key="4">
    <source>
        <dbReference type="Google" id="ProtNLM"/>
    </source>
</evidence>
<evidence type="ECO:0000313" key="3">
    <source>
        <dbReference type="Proteomes" id="UP000078237"/>
    </source>
</evidence>
<evidence type="ECO:0000313" key="2">
    <source>
        <dbReference type="EMBL" id="KXX75819.1"/>
    </source>
</evidence>
<feature type="compositionally biased region" description="Polar residues" evidence="1">
    <location>
        <begin position="177"/>
        <end position="186"/>
    </location>
</feature>
<dbReference type="OrthoDB" id="5386574at2759"/>
<evidence type="ECO:0000256" key="1">
    <source>
        <dbReference type="SAM" id="MobiDB-lite"/>
    </source>
</evidence>
<feature type="compositionally biased region" description="Low complexity" evidence="1">
    <location>
        <begin position="680"/>
        <end position="690"/>
    </location>
</feature>
<feature type="region of interest" description="Disordered" evidence="1">
    <location>
        <begin position="268"/>
        <end position="289"/>
    </location>
</feature>
<feature type="compositionally biased region" description="Polar residues" evidence="1">
    <location>
        <begin position="159"/>
        <end position="170"/>
    </location>
</feature>
<proteinExistence type="predicted"/>
<feature type="compositionally biased region" description="Basic and acidic residues" evidence="1">
    <location>
        <begin position="588"/>
        <end position="601"/>
    </location>
</feature>
<feature type="compositionally biased region" description="Basic and acidic residues" evidence="1">
    <location>
        <begin position="463"/>
        <end position="479"/>
    </location>
</feature>
<keyword evidence="3" id="KW-1185">Reference proteome</keyword>
<dbReference type="Proteomes" id="UP000078237">
    <property type="component" value="Unassembled WGS sequence"/>
</dbReference>
<feature type="region of interest" description="Disordered" evidence="1">
    <location>
        <begin position="833"/>
        <end position="934"/>
    </location>
</feature>
<feature type="compositionally biased region" description="Basic and acidic residues" evidence="1">
    <location>
        <begin position="833"/>
        <end position="866"/>
    </location>
</feature>
<dbReference type="EMBL" id="LCTW02000246">
    <property type="protein sequence ID" value="KXX75819.1"/>
    <property type="molecule type" value="Genomic_DNA"/>
</dbReference>
<feature type="compositionally biased region" description="Basic and acidic residues" evidence="1">
    <location>
        <begin position="537"/>
        <end position="548"/>
    </location>
</feature>
<gene>
    <name evidence="2" type="ORF">MMYC01_207690</name>
</gene>
<feature type="compositionally biased region" description="Low complexity" evidence="1">
    <location>
        <begin position="766"/>
        <end position="777"/>
    </location>
</feature>
<dbReference type="VEuPathDB" id="FungiDB:MMYC01_207690"/>
<feature type="compositionally biased region" description="Polar residues" evidence="1">
    <location>
        <begin position="323"/>
        <end position="335"/>
    </location>
</feature>